<evidence type="ECO:0000256" key="2">
    <source>
        <dbReference type="PROSITE-ProRule" id="PRU00663"/>
    </source>
</evidence>
<evidence type="ECO:0000256" key="1">
    <source>
        <dbReference type="ARBA" id="ARBA00022658"/>
    </source>
</evidence>
<feature type="domain" description="PRONE" evidence="3">
    <location>
        <begin position="105"/>
        <end position="425"/>
    </location>
</feature>
<dbReference type="PROSITE" id="PS51334">
    <property type="entry name" value="PRONE"/>
    <property type="match status" value="1"/>
</dbReference>
<comment type="caution">
    <text evidence="4">The sequence shown here is derived from an EMBL/GenBank/DDBJ whole genome shotgun (WGS) entry which is preliminary data.</text>
</comment>
<dbReference type="InterPro" id="IPR038937">
    <property type="entry name" value="RopGEF"/>
</dbReference>
<dbReference type="InterPro" id="IPR005512">
    <property type="entry name" value="PRONE_dom"/>
</dbReference>
<evidence type="ECO:0000259" key="3">
    <source>
        <dbReference type="PROSITE" id="PS51334"/>
    </source>
</evidence>
<evidence type="ECO:0000313" key="5">
    <source>
        <dbReference type="Proteomes" id="UP001417504"/>
    </source>
</evidence>
<sequence length="425" mass="47557">MRTFACCRRDKLSLDFDEQERIMTYNGLENCIFNSRSYDNESSTSRAEGFATDSLDEADSICSSSKDAFGSFSSGWLVNKEDYHDPDEWNKEGIPSPTKEFIKEKLVEVTQVVDIETMKERFAKLLLGDDVTGGKQGLTTALALSKSITNLAASVFGELWKLEPLPSERKSIWRREMSWLLSPTSYMVELVPAKQIGINGQALEIMTPKARSDIHLNLPALQKLDSMLIDILDSMVKTEFWYAEGGSRAEGRNKNARQSKWWLPSPRVPIGGLSVSGRKKLIQQGKVVKQILKAAKSINSNVLNEMPVQAVIRDTLPKSGKANLGEELHRILSTELTPEEMVASLGPKTEHAALQTMNQLEAAIFVWRHRVSDQVNGKSPVRTSWSFIRDPVSETDKAELLLDRAEGLLEHLSSNSLTVLRPFLT</sequence>
<name>A0AAP0K1H2_9MAGN</name>
<accession>A0AAP0K1H2</accession>
<dbReference type="AlphaFoldDB" id="A0AAP0K1H2"/>
<keyword evidence="5" id="KW-1185">Reference proteome</keyword>
<dbReference type="Pfam" id="PF03759">
    <property type="entry name" value="PRONE"/>
    <property type="match status" value="1"/>
</dbReference>
<dbReference type="FunFam" id="1.20.58.2010:FF:000003">
    <property type="entry name" value="Rop guanine nucleotide exchange factor 14"/>
    <property type="match status" value="1"/>
</dbReference>
<dbReference type="PANTHER" id="PTHR33101:SF2">
    <property type="entry name" value="ROP GUANINE NUCLEOTIDE EXCHANGE FACTOR 14"/>
    <property type="match status" value="1"/>
</dbReference>
<gene>
    <name evidence="4" type="ORF">Sjap_003994</name>
</gene>
<dbReference type="EMBL" id="JBBNAE010000002">
    <property type="protein sequence ID" value="KAK9144091.1"/>
    <property type="molecule type" value="Genomic_DNA"/>
</dbReference>
<proteinExistence type="predicted"/>
<dbReference type="Gene3D" id="1.20.58.2010">
    <property type="entry name" value="PRONE domain, subdomain 1"/>
    <property type="match status" value="1"/>
</dbReference>
<dbReference type="GO" id="GO:0005085">
    <property type="term" value="F:guanyl-nucleotide exchange factor activity"/>
    <property type="evidence" value="ECO:0007669"/>
    <property type="project" value="UniProtKB-UniRule"/>
</dbReference>
<dbReference type="PANTHER" id="PTHR33101">
    <property type="entry name" value="ROP GUANINE NUCLEOTIDE EXCHANGE FACTOR 1"/>
    <property type="match status" value="1"/>
</dbReference>
<organism evidence="4 5">
    <name type="scientific">Stephania japonica</name>
    <dbReference type="NCBI Taxonomy" id="461633"/>
    <lineage>
        <taxon>Eukaryota</taxon>
        <taxon>Viridiplantae</taxon>
        <taxon>Streptophyta</taxon>
        <taxon>Embryophyta</taxon>
        <taxon>Tracheophyta</taxon>
        <taxon>Spermatophyta</taxon>
        <taxon>Magnoliopsida</taxon>
        <taxon>Ranunculales</taxon>
        <taxon>Menispermaceae</taxon>
        <taxon>Menispermoideae</taxon>
        <taxon>Cissampelideae</taxon>
        <taxon>Stephania</taxon>
    </lineage>
</organism>
<keyword evidence="1 2" id="KW-0344">Guanine-nucleotide releasing factor</keyword>
<protein>
    <recommendedName>
        <fullName evidence="3">PRONE domain-containing protein</fullName>
    </recommendedName>
</protein>
<reference evidence="4 5" key="1">
    <citation type="submission" date="2024-01" db="EMBL/GenBank/DDBJ databases">
        <title>Genome assemblies of Stephania.</title>
        <authorList>
            <person name="Yang L."/>
        </authorList>
    </citation>
    <scope>NUCLEOTIDE SEQUENCE [LARGE SCALE GENOMIC DNA]</scope>
    <source>
        <strain evidence="4">QJT</strain>
        <tissue evidence="4">Leaf</tissue>
    </source>
</reference>
<evidence type="ECO:0000313" key="4">
    <source>
        <dbReference type="EMBL" id="KAK9144091.1"/>
    </source>
</evidence>
<dbReference type="Proteomes" id="UP001417504">
    <property type="component" value="Unassembled WGS sequence"/>
</dbReference>